<name>A0A831UC47_GEOME</name>
<keyword evidence="1" id="KW-0175">Coiled coil</keyword>
<evidence type="ECO:0000256" key="2">
    <source>
        <dbReference type="SAM" id="SignalP"/>
    </source>
</evidence>
<evidence type="ECO:0000313" key="3">
    <source>
        <dbReference type="EMBL" id="HEN41465.1"/>
    </source>
</evidence>
<protein>
    <submittedName>
        <fullName evidence="3">DUF3373 domain-containing protein</fullName>
    </submittedName>
</protein>
<dbReference type="Pfam" id="PF11853">
    <property type="entry name" value="DUF3373"/>
    <property type="match status" value="1"/>
</dbReference>
<organism evidence="3">
    <name type="scientific">Geobacter metallireducens</name>
    <dbReference type="NCBI Taxonomy" id="28232"/>
    <lineage>
        <taxon>Bacteria</taxon>
        <taxon>Pseudomonadati</taxon>
        <taxon>Thermodesulfobacteriota</taxon>
        <taxon>Desulfuromonadia</taxon>
        <taxon>Geobacterales</taxon>
        <taxon>Geobacteraceae</taxon>
        <taxon>Geobacter</taxon>
    </lineage>
</organism>
<gene>
    <name evidence="3" type="ORF">ENQ87_03675</name>
</gene>
<sequence length="539" mass="59440">MKRTTRKVLAGALLVGLCQPLTALAADADLQKKMEALEKELEALKQQMKDTDKKVEKVEEKSIGRWLTLGGDYRFRYDYMRGKVADHYTFDSFIGFLASGMTVPPNLYPGDKTVKNDALYTNRFGLTLDAKATQDVTVHARLLMYKISGARDDAALRGENGQTFFSDRAGLFDGTVGHVPGDGTLAVDQVYATWKNIADQPIWFSIGRRPSTGGIPSHLKQNKEKPGNSGVPQLLVDYAFDGVTLGYAPDIESLPGAYMKLCYGRGFENGVTDKQGNGIHDTDMVGFNLVPYDTDNFKAEFQYNRGMNIFNTPVMLSGPFEGSVPSVNLGDIDWYGLNFLGRVKDAGLGSFHWFASGAVSHTNPTDNTVNVQLRTAVDFDGPGPLAETNVLDTQSGLMWTGNKESKTGWAVYVGGRYDIEATGTKLGLEYNHGSKDWITFAPAADDMWTSKVGTRGDVYEAYVIQELKLKPISSYLSKTFFKIGYQYYDFDYTGSNNWVGAPVKMADLTQASIMGPANPQMLTPLKNAQNLYATFEVHF</sequence>
<proteinExistence type="predicted"/>
<feature type="coiled-coil region" evidence="1">
    <location>
        <begin position="27"/>
        <end position="61"/>
    </location>
</feature>
<keyword evidence="2" id="KW-0732">Signal</keyword>
<accession>A0A831UC47</accession>
<evidence type="ECO:0000256" key="1">
    <source>
        <dbReference type="SAM" id="Coils"/>
    </source>
</evidence>
<dbReference type="InterPro" id="IPR021803">
    <property type="entry name" value="DUF3373"/>
</dbReference>
<comment type="caution">
    <text evidence="3">The sequence shown here is derived from an EMBL/GenBank/DDBJ whole genome shotgun (WGS) entry which is preliminary data.</text>
</comment>
<reference evidence="3" key="1">
    <citation type="journal article" date="2020" name="mSystems">
        <title>Genome- and Community-Level Interaction Insights into Carbon Utilization and Element Cycling Functions of Hydrothermarchaeota in Hydrothermal Sediment.</title>
        <authorList>
            <person name="Zhou Z."/>
            <person name="Liu Y."/>
            <person name="Xu W."/>
            <person name="Pan J."/>
            <person name="Luo Z.H."/>
            <person name="Li M."/>
        </authorList>
    </citation>
    <scope>NUCLEOTIDE SEQUENCE [LARGE SCALE GENOMIC DNA]</scope>
    <source>
        <strain evidence="3">SpSt-349</strain>
    </source>
</reference>
<dbReference type="AlphaFoldDB" id="A0A831UC47"/>
<feature type="signal peptide" evidence="2">
    <location>
        <begin position="1"/>
        <end position="25"/>
    </location>
</feature>
<dbReference type="EMBL" id="DSOV01000011">
    <property type="protein sequence ID" value="HEN41465.1"/>
    <property type="molecule type" value="Genomic_DNA"/>
</dbReference>
<feature type="chain" id="PRO_5032357862" evidence="2">
    <location>
        <begin position="26"/>
        <end position="539"/>
    </location>
</feature>